<keyword evidence="2" id="KW-1185">Reference proteome</keyword>
<proteinExistence type="predicted"/>
<dbReference type="EMBL" id="KV449421">
    <property type="protein sequence ID" value="OAX31397.1"/>
    <property type="molecule type" value="Genomic_DNA"/>
</dbReference>
<dbReference type="InParanoid" id="A0A1B7MFM0"/>
<gene>
    <name evidence="1" type="ORF">K503DRAFT_860764</name>
</gene>
<name>A0A1B7MFM0_9AGAM</name>
<protein>
    <submittedName>
        <fullName evidence="1">Uncharacterized protein</fullName>
    </submittedName>
</protein>
<reference evidence="1 2" key="1">
    <citation type="submission" date="2016-06" db="EMBL/GenBank/DDBJ databases">
        <title>Comparative genomics of the ectomycorrhizal sister species Rhizopogon vinicolor and Rhizopogon vesiculosus (Basidiomycota: Boletales) reveals a divergence of the mating type B locus.</title>
        <authorList>
            <consortium name="DOE Joint Genome Institute"/>
            <person name="Mujic A.B."/>
            <person name="Kuo A."/>
            <person name="Tritt A."/>
            <person name="Lipzen A."/>
            <person name="Chen C."/>
            <person name="Johnson J."/>
            <person name="Sharma A."/>
            <person name="Barry K."/>
            <person name="Grigoriev I.V."/>
            <person name="Spatafora J.W."/>
        </authorList>
    </citation>
    <scope>NUCLEOTIDE SEQUENCE [LARGE SCALE GENOMIC DNA]</scope>
    <source>
        <strain evidence="1 2">AM-OR11-026</strain>
    </source>
</reference>
<dbReference type="Proteomes" id="UP000092154">
    <property type="component" value="Unassembled WGS sequence"/>
</dbReference>
<dbReference type="STRING" id="1314800.A0A1B7MFM0"/>
<dbReference type="AlphaFoldDB" id="A0A1B7MFM0"/>
<organism evidence="1 2">
    <name type="scientific">Rhizopogon vinicolor AM-OR11-026</name>
    <dbReference type="NCBI Taxonomy" id="1314800"/>
    <lineage>
        <taxon>Eukaryota</taxon>
        <taxon>Fungi</taxon>
        <taxon>Dikarya</taxon>
        <taxon>Basidiomycota</taxon>
        <taxon>Agaricomycotina</taxon>
        <taxon>Agaricomycetes</taxon>
        <taxon>Agaricomycetidae</taxon>
        <taxon>Boletales</taxon>
        <taxon>Suillineae</taxon>
        <taxon>Rhizopogonaceae</taxon>
        <taxon>Rhizopogon</taxon>
    </lineage>
</organism>
<evidence type="ECO:0000313" key="2">
    <source>
        <dbReference type="Proteomes" id="UP000092154"/>
    </source>
</evidence>
<dbReference type="OrthoDB" id="2592092at2759"/>
<accession>A0A1B7MFM0</accession>
<sequence>MQEGSSPSPSRLSTKERQFDVLNEHWSYCPYVVRSTVVPRPPMPLISSVANAPEDGAAEGWRVVLTVVLRHGLSERQRMAAFHCPEVAMNELEGVEAMVAGVKSKGERELLKYVKGLLS</sequence>
<evidence type="ECO:0000313" key="1">
    <source>
        <dbReference type="EMBL" id="OAX31397.1"/>
    </source>
</evidence>